<keyword evidence="1" id="KW-0472">Membrane</keyword>
<keyword evidence="3" id="KW-1185">Reference proteome</keyword>
<dbReference type="EMBL" id="WNNK01000003">
    <property type="protein sequence ID" value="MUF03707.1"/>
    <property type="molecule type" value="Genomic_DNA"/>
</dbReference>
<feature type="transmembrane region" description="Helical" evidence="1">
    <location>
        <begin position="34"/>
        <end position="51"/>
    </location>
</feature>
<accession>A0A6I3W0K4</accession>
<feature type="transmembrane region" description="Helical" evidence="1">
    <location>
        <begin position="231"/>
        <end position="253"/>
    </location>
</feature>
<feature type="transmembrane region" description="Helical" evidence="1">
    <location>
        <begin position="179"/>
        <end position="200"/>
    </location>
</feature>
<organism evidence="2 3">
    <name type="scientific">Pseudomonas spelaei</name>
    <dbReference type="NCBI Taxonomy" id="1055469"/>
    <lineage>
        <taxon>Bacteria</taxon>
        <taxon>Pseudomonadati</taxon>
        <taxon>Pseudomonadota</taxon>
        <taxon>Gammaproteobacteria</taxon>
        <taxon>Pseudomonadales</taxon>
        <taxon>Pseudomonadaceae</taxon>
        <taxon>Pseudomonas</taxon>
    </lineage>
</organism>
<dbReference type="AlphaFoldDB" id="A0A6I3W0K4"/>
<evidence type="ECO:0000256" key="1">
    <source>
        <dbReference type="SAM" id="Phobius"/>
    </source>
</evidence>
<dbReference type="OrthoDB" id="8582979at2"/>
<comment type="caution">
    <text evidence="2">The sequence shown here is derived from an EMBL/GenBank/DDBJ whole genome shotgun (WGS) entry which is preliminary data.</text>
</comment>
<gene>
    <name evidence="2" type="ORF">GNF76_05145</name>
</gene>
<feature type="transmembrane region" description="Helical" evidence="1">
    <location>
        <begin position="148"/>
        <end position="173"/>
    </location>
</feature>
<protein>
    <recommendedName>
        <fullName evidence="4">ABC transporter permease</fullName>
    </recommendedName>
</protein>
<name>A0A6I3W0K4_9PSED</name>
<feature type="transmembrane region" description="Helical" evidence="1">
    <location>
        <begin position="63"/>
        <end position="84"/>
    </location>
</feature>
<evidence type="ECO:0000313" key="3">
    <source>
        <dbReference type="Proteomes" id="UP000438196"/>
    </source>
</evidence>
<dbReference type="PANTHER" id="PTHR36832:SF1">
    <property type="entry name" value="SLR1174 PROTEIN"/>
    <property type="match status" value="1"/>
</dbReference>
<dbReference type="RefSeq" id="WP_155582092.1">
    <property type="nucleotide sequence ID" value="NZ_JBHSTH010000021.1"/>
</dbReference>
<keyword evidence="1" id="KW-1133">Transmembrane helix</keyword>
<reference evidence="2 3" key="1">
    <citation type="submission" date="2019-11" db="EMBL/GenBank/DDBJ databases">
        <title>Pseudomonas karstica sp. nov. and Pseudomonas spelaei sp. nov. from karst caves.</title>
        <authorList>
            <person name="Zeman M."/>
        </authorList>
    </citation>
    <scope>NUCLEOTIDE SEQUENCE [LARGE SCALE GENOMIC DNA]</scope>
    <source>
        <strain evidence="2 3">CCM 7893</strain>
    </source>
</reference>
<feature type="transmembrane region" description="Helical" evidence="1">
    <location>
        <begin position="119"/>
        <end position="136"/>
    </location>
</feature>
<sequence>MAGNLKIYWRVFGQLLRLHVNEFSTFRFDTFTKLVGYPLQLGMMVALWALLKQQGAAIDEHYLYAYYALIYILANQYPFMRLAIHLQQVITNGNHLKYILSGVGMIEDHLAEFLVKVCWYNLLSIPIALVFVHAFTGTPFEASKIAGFYLTALIGGVVVFLIWLLVAIATFWLVINRGLVSLVFALQALFTGTLVPLSMLPEGLAMVSRYTPFFYALYAPVDYYLNPASHLLDVLVPQVAWVLALFVLCRALYNKGIHETHAAMV</sequence>
<evidence type="ECO:0000313" key="2">
    <source>
        <dbReference type="EMBL" id="MUF03707.1"/>
    </source>
</evidence>
<dbReference type="Proteomes" id="UP000438196">
    <property type="component" value="Unassembled WGS sequence"/>
</dbReference>
<proteinExistence type="predicted"/>
<dbReference type="PANTHER" id="PTHR36832">
    <property type="entry name" value="SLR1174 PROTEIN-RELATED"/>
    <property type="match status" value="1"/>
</dbReference>
<keyword evidence="1" id="KW-0812">Transmembrane</keyword>
<evidence type="ECO:0008006" key="4">
    <source>
        <dbReference type="Google" id="ProtNLM"/>
    </source>
</evidence>